<organism evidence="2 4">
    <name type="scientific">Rotaria sordida</name>
    <dbReference type="NCBI Taxonomy" id="392033"/>
    <lineage>
        <taxon>Eukaryota</taxon>
        <taxon>Metazoa</taxon>
        <taxon>Spiralia</taxon>
        <taxon>Gnathifera</taxon>
        <taxon>Rotifera</taxon>
        <taxon>Eurotatoria</taxon>
        <taxon>Bdelloidea</taxon>
        <taxon>Philodinida</taxon>
        <taxon>Philodinidae</taxon>
        <taxon>Rotaria</taxon>
    </lineage>
</organism>
<dbReference type="EMBL" id="CAJOAX010059490">
    <property type="protein sequence ID" value="CAF4338391.1"/>
    <property type="molecule type" value="Genomic_DNA"/>
</dbReference>
<evidence type="ECO:0000313" key="4">
    <source>
        <dbReference type="Proteomes" id="UP000663836"/>
    </source>
</evidence>
<evidence type="ECO:0000313" key="2">
    <source>
        <dbReference type="EMBL" id="CAF4294034.1"/>
    </source>
</evidence>
<evidence type="ECO:0000313" key="3">
    <source>
        <dbReference type="EMBL" id="CAF4338391.1"/>
    </source>
</evidence>
<dbReference type="Pfam" id="PF12775">
    <property type="entry name" value="AAA_7"/>
    <property type="match status" value="1"/>
</dbReference>
<reference evidence="2" key="1">
    <citation type="submission" date="2021-02" db="EMBL/GenBank/DDBJ databases">
        <authorList>
            <person name="Nowell W R."/>
        </authorList>
    </citation>
    <scope>NUCLEOTIDE SEQUENCE</scope>
</reference>
<comment type="caution">
    <text evidence="2">The sequence shown here is derived from an EMBL/GenBank/DDBJ whole genome shotgun (WGS) entry which is preliminary data.</text>
</comment>
<name>A0A820HD98_9BILA</name>
<protein>
    <submittedName>
        <fullName evidence="2">Uncharacterized protein</fullName>
    </submittedName>
</protein>
<feature type="region of interest" description="Disordered" evidence="1">
    <location>
        <begin position="1"/>
        <end position="22"/>
    </location>
</feature>
<dbReference type="AlphaFoldDB" id="A0A820HD98"/>
<evidence type="ECO:0000256" key="1">
    <source>
        <dbReference type="SAM" id="MobiDB-lite"/>
    </source>
</evidence>
<feature type="non-terminal residue" evidence="2">
    <location>
        <position position="30"/>
    </location>
</feature>
<dbReference type="EMBL" id="CAJOBD010033713">
    <property type="protein sequence ID" value="CAF4294034.1"/>
    <property type="molecule type" value="Genomic_DNA"/>
</dbReference>
<accession>A0A820HD98</accession>
<proteinExistence type="predicted"/>
<dbReference type="Proteomes" id="UP000663823">
    <property type="component" value="Unassembled WGS sequence"/>
</dbReference>
<sequence>MLQNSLEKPLEKKAGRTYGAPGNRQLIYFI</sequence>
<gene>
    <name evidence="2" type="ORF">JBS370_LOCUS40165</name>
    <name evidence="3" type="ORF">OTI717_LOCUS43176</name>
</gene>
<dbReference type="Proteomes" id="UP000663836">
    <property type="component" value="Unassembled WGS sequence"/>
</dbReference>